<dbReference type="InterPro" id="IPR036179">
    <property type="entry name" value="Ig-like_dom_sf"/>
</dbReference>
<protein>
    <submittedName>
        <fullName evidence="1">Uncharacterized protein</fullName>
    </submittedName>
</protein>
<dbReference type="EMBL" id="JBJQND010000002">
    <property type="protein sequence ID" value="KAL3887467.1"/>
    <property type="molecule type" value="Genomic_DNA"/>
</dbReference>
<proteinExistence type="predicted"/>
<sequence>LPVFDKIELPFAGEPKNSANIEIRFYSYPPVQWIQFINQSDSSRLLNTSNIAICMSPSDISMMFYEKRVTRLGHVAVLHFRNLTDTDFGNYTLQLSNGQGSVTLTFYLIVS</sequence>
<dbReference type="Proteomes" id="UP001634394">
    <property type="component" value="Unassembled WGS sequence"/>
</dbReference>
<feature type="non-terminal residue" evidence="1">
    <location>
        <position position="1"/>
    </location>
</feature>
<feature type="non-terminal residue" evidence="1">
    <location>
        <position position="111"/>
    </location>
</feature>
<evidence type="ECO:0000313" key="1">
    <source>
        <dbReference type="EMBL" id="KAL3887467.1"/>
    </source>
</evidence>
<evidence type="ECO:0000313" key="2">
    <source>
        <dbReference type="Proteomes" id="UP001634394"/>
    </source>
</evidence>
<organism evidence="1 2">
    <name type="scientific">Sinanodonta woodiana</name>
    <name type="common">Chinese pond mussel</name>
    <name type="synonym">Anodonta woodiana</name>
    <dbReference type="NCBI Taxonomy" id="1069815"/>
    <lineage>
        <taxon>Eukaryota</taxon>
        <taxon>Metazoa</taxon>
        <taxon>Spiralia</taxon>
        <taxon>Lophotrochozoa</taxon>
        <taxon>Mollusca</taxon>
        <taxon>Bivalvia</taxon>
        <taxon>Autobranchia</taxon>
        <taxon>Heteroconchia</taxon>
        <taxon>Palaeoheterodonta</taxon>
        <taxon>Unionida</taxon>
        <taxon>Unionoidea</taxon>
        <taxon>Unionidae</taxon>
        <taxon>Unioninae</taxon>
        <taxon>Sinanodonta</taxon>
    </lineage>
</organism>
<dbReference type="SUPFAM" id="SSF48726">
    <property type="entry name" value="Immunoglobulin"/>
    <property type="match status" value="1"/>
</dbReference>
<keyword evidence="2" id="KW-1185">Reference proteome</keyword>
<accession>A0ABD3XQY8</accession>
<name>A0ABD3XQY8_SINWO</name>
<dbReference type="InterPro" id="IPR013783">
    <property type="entry name" value="Ig-like_fold"/>
</dbReference>
<comment type="caution">
    <text evidence="1">The sequence shown here is derived from an EMBL/GenBank/DDBJ whole genome shotgun (WGS) entry which is preliminary data.</text>
</comment>
<reference evidence="1 2" key="1">
    <citation type="submission" date="2024-11" db="EMBL/GenBank/DDBJ databases">
        <title>Chromosome-level genome assembly of the freshwater bivalve Anodonta woodiana.</title>
        <authorList>
            <person name="Chen X."/>
        </authorList>
    </citation>
    <scope>NUCLEOTIDE SEQUENCE [LARGE SCALE GENOMIC DNA]</scope>
    <source>
        <strain evidence="1">MN2024</strain>
        <tissue evidence="1">Gills</tissue>
    </source>
</reference>
<dbReference type="AlphaFoldDB" id="A0ABD3XQY8"/>
<dbReference type="Gene3D" id="2.60.40.10">
    <property type="entry name" value="Immunoglobulins"/>
    <property type="match status" value="1"/>
</dbReference>
<gene>
    <name evidence="1" type="ORF">ACJMK2_027408</name>
</gene>